<feature type="transmembrane region" description="Helical" evidence="15">
    <location>
        <begin position="236"/>
        <end position="255"/>
    </location>
</feature>
<dbReference type="GO" id="GO:0046872">
    <property type="term" value="F:metal ion binding"/>
    <property type="evidence" value="ECO:0007669"/>
    <property type="project" value="UniProtKB-KW"/>
</dbReference>
<feature type="region of interest" description="Disordered" evidence="14">
    <location>
        <begin position="579"/>
        <end position="601"/>
    </location>
</feature>
<evidence type="ECO:0000256" key="14">
    <source>
        <dbReference type="SAM" id="MobiDB-lite"/>
    </source>
</evidence>
<feature type="chain" id="PRO_5043512248" description="Prolactin receptor" evidence="16">
    <location>
        <begin position="22"/>
        <end position="619"/>
    </location>
</feature>
<feature type="compositionally biased region" description="Polar residues" evidence="14">
    <location>
        <begin position="584"/>
        <end position="601"/>
    </location>
</feature>
<feature type="domain" description="Fibronectin type-III" evidence="17">
    <location>
        <begin position="130"/>
        <end position="229"/>
    </location>
</feature>
<dbReference type="GeneTree" id="ENSGT00940000154851"/>
<dbReference type="SUPFAM" id="SSF49265">
    <property type="entry name" value="Fibronectin type III"/>
    <property type="match status" value="2"/>
</dbReference>
<keyword evidence="7" id="KW-0677">Repeat</keyword>
<dbReference type="PANTHER" id="PTHR23037">
    <property type="entry name" value="CYTOKINE RECEPTOR"/>
    <property type="match status" value="1"/>
</dbReference>
<dbReference type="InParanoid" id="A0A3P8WWL9"/>
<evidence type="ECO:0000313" key="19">
    <source>
        <dbReference type="Proteomes" id="UP000265120"/>
    </source>
</evidence>
<feature type="domain" description="Fibronectin type-III" evidence="17">
    <location>
        <begin position="28"/>
        <end position="129"/>
    </location>
</feature>
<dbReference type="PROSITE" id="PS50853">
    <property type="entry name" value="FN3"/>
    <property type="match status" value="2"/>
</dbReference>
<dbReference type="OMA" id="KQHCLSD"/>
<dbReference type="FunFam" id="2.60.40.10:FF:000358">
    <property type="entry name" value="Prolactin receptor"/>
    <property type="match status" value="1"/>
</dbReference>
<dbReference type="PANTHER" id="PTHR23037:SF46">
    <property type="entry name" value="INTERLEUKIN 5 RECEPTOR SUBUNIT ALPHA"/>
    <property type="match status" value="1"/>
</dbReference>
<dbReference type="FunFam" id="2.60.40.10:FF:000287">
    <property type="entry name" value="Prolactin receptor"/>
    <property type="match status" value="1"/>
</dbReference>
<reference evidence="18" key="2">
    <citation type="submission" date="2025-08" db="UniProtKB">
        <authorList>
            <consortium name="Ensembl"/>
        </authorList>
    </citation>
    <scope>IDENTIFICATION</scope>
</reference>
<evidence type="ECO:0000256" key="13">
    <source>
        <dbReference type="ARBA" id="ARBA00023180"/>
    </source>
</evidence>
<evidence type="ECO:0000256" key="10">
    <source>
        <dbReference type="ARBA" id="ARBA00023136"/>
    </source>
</evidence>
<sequence length="619" mass="69578">MMKNVPGSLLLLLVINVTLDAEKIGLRPPGKPVLTMCRSPEKETFTCWWEPGSDGGLPTTYALYYTKENSDAVFECPDYHTAGKNSCFFNKNDTSLWVNYNITVVATNTLGRTFSDPMDIDVVYIVKPNPPEELNVTVMEDKSWPFLRASWESPDKADTRSGWITLIYELRVKLEDDGEWEMHLAGQQKVFNIFSLRSGGTYQVQVRCKPDHGFWSEWSSTSYIKVPDYFHREKSMWILVTVFAAFIFLIAAWLIHMNGHSLKHCILPPVPGPKIKGFDKKLLKYGNSEEILTALVVPGFPPTTSSTCDDLLVEYLEVYIPEDQEMILEESKAERDLLKSEALRSDNDSGRGSCDSHTLLMEKCAQVKETDIGENPVMKEKQRHQQEWNESPLAYAHKDLLSPDMSGGRVKTWPSVFSPLPQQSAATLSQTNPLVMAKQHCHSDSLFPLGSTSSYFNHTAHSTEEAHRHSEFYTTNNHPQKLQARSDLNISNIGYSETPTSLQLPPMQPTSYVEVQEVNRDNMVLLQPAVSKGCCGDGRIDNREDYSKVKGMSSDKVLLLQRDVVSHEMDLSKEQKINGALEADSSSPQVSTVSPAQNKMSPTVDGYVDTAVMFTLPTH</sequence>
<dbReference type="GO" id="GO:0009897">
    <property type="term" value="C:external side of plasma membrane"/>
    <property type="evidence" value="ECO:0007669"/>
    <property type="project" value="TreeGrafter"/>
</dbReference>
<dbReference type="AlphaFoldDB" id="A0A3P8WWL9"/>
<accession>A0A3P8WWL9</accession>
<reference evidence="18" key="3">
    <citation type="submission" date="2025-09" db="UniProtKB">
        <authorList>
            <consortium name="Ensembl"/>
        </authorList>
    </citation>
    <scope>IDENTIFICATION</scope>
</reference>
<dbReference type="SMART" id="SM00060">
    <property type="entry name" value="FN3"/>
    <property type="match status" value="2"/>
</dbReference>
<dbReference type="OrthoDB" id="8858139at2759"/>
<evidence type="ECO:0000256" key="7">
    <source>
        <dbReference type="ARBA" id="ARBA00022737"/>
    </source>
</evidence>
<evidence type="ECO:0000256" key="16">
    <source>
        <dbReference type="SAM" id="SignalP"/>
    </source>
</evidence>
<keyword evidence="10 15" id="KW-0472">Membrane</keyword>
<comment type="subcellular location">
    <subcellularLocation>
        <location evidence="1">Membrane</location>
        <topology evidence="1">Single-pass type I membrane protein</topology>
    </subcellularLocation>
</comment>
<evidence type="ECO:0000256" key="3">
    <source>
        <dbReference type="ARBA" id="ARBA00019818"/>
    </source>
</evidence>
<keyword evidence="13" id="KW-0325">Glycoprotein</keyword>
<evidence type="ECO:0000256" key="6">
    <source>
        <dbReference type="ARBA" id="ARBA00022729"/>
    </source>
</evidence>
<dbReference type="Gene3D" id="2.60.40.10">
    <property type="entry name" value="Immunoglobulins"/>
    <property type="match status" value="2"/>
</dbReference>
<proteinExistence type="inferred from homology"/>
<evidence type="ECO:0000256" key="4">
    <source>
        <dbReference type="ARBA" id="ARBA00022692"/>
    </source>
</evidence>
<dbReference type="CDD" id="cd00063">
    <property type="entry name" value="FN3"/>
    <property type="match status" value="1"/>
</dbReference>
<keyword evidence="8" id="KW-0862">Zinc</keyword>
<dbReference type="InterPro" id="IPR003961">
    <property type="entry name" value="FN3_dom"/>
</dbReference>
<evidence type="ECO:0000256" key="12">
    <source>
        <dbReference type="ARBA" id="ARBA00023170"/>
    </source>
</evidence>
<dbReference type="Pfam" id="PF09067">
    <property type="entry name" value="EpoR_lig-bind"/>
    <property type="match status" value="1"/>
</dbReference>
<dbReference type="Ensembl" id="ENSCSET00000031354.1">
    <property type="protein sequence ID" value="ENSCSEP00000030947.1"/>
    <property type="gene ID" value="ENSCSEG00000019808.1"/>
</dbReference>
<dbReference type="Proteomes" id="UP000265120">
    <property type="component" value="Chromosome 14"/>
</dbReference>
<evidence type="ECO:0000256" key="1">
    <source>
        <dbReference type="ARBA" id="ARBA00004479"/>
    </source>
</evidence>
<comment type="similarity">
    <text evidence="2">Belongs to the type I cytokine receptor family. Type 1 subfamily.</text>
</comment>
<dbReference type="InterPro" id="IPR015152">
    <property type="entry name" value="Growth/epo_recpt_lig-bind"/>
</dbReference>
<keyword evidence="19" id="KW-1185">Reference proteome</keyword>
<evidence type="ECO:0000313" key="18">
    <source>
        <dbReference type="Ensembl" id="ENSCSEP00000030947.1"/>
    </source>
</evidence>
<reference evidence="18 19" key="1">
    <citation type="journal article" date="2014" name="Nat. Genet.">
        <title>Whole-genome sequence of a flatfish provides insights into ZW sex chromosome evolution and adaptation to a benthic lifestyle.</title>
        <authorList>
            <person name="Chen S."/>
            <person name="Zhang G."/>
            <person name="Shao C."/>
            <person name="Huang Q."/>
            <person name="Liu G."/>
            <person name="Zhang P."/>
            <person name="Song W."/>
            <person name="An N."/>
            <person name="Chalopin D."/>
            <person name="Volff J.N."/>
            <person name="Hong Y."/>
            <person name="Li Q."/>
            <person name="Sha Z."/>
            <person name="Zhou H."/>
            <person name="Xie M."/>
            <person name="Yu Q."/>
            <person name="Liu Y."/>
            <person name="Xiang H."/>
            <person name="Wang N."/>
            <person name="Wu K."/>
            <person name="Yang C."/>
            <person name="Zhou Q."/>
            <person name="Liao X."/>
            <person name="Yang L."/>
            <person name="Hu Q."/>
            <person name="Zhang J."/>
            <person name="Meng L."/>
            <person name="Jin L."/>
            <person name="Tian Y."/>
            <person name="Lian J."/>
            <person name="Yang J."/>
            <person name="Miao G."/>
            <person name="Liu S."/>
            <person name="Liang Z."/>
            <person name="Yan F."/>
            <person name="Li Y."/>
            <person name="Sun B."/>
            <person name="Zhang H."/>
            <person name="Zhang J."/>
            <person name="Zhu Y."/>
            <person name="Du M."/>
            <person name="Zhao Y."/>
            <person name="Schartl M."/>
            <person name="Tang Q."/>
            <person name="Wang J."/>
        </authorList>
    </citation>
    <scope>NUCLEOTIDE SEQUENCE</scope>
</reference>
<dbReference type="GeneID" id="103390274"/>
<dbReference type="InterPro" id="IPR036116">
    <property type="entry name" value="FN3_sf"/>
</dbReference>
<keyword evidence="11" id="KW-1015">Disulfide bond</keyword>
<keyword evidence="5" id="KW-0479">Metal-binding</keyword>
<dbReference type="KEGG" id="csem:103390274"/>
<evidence type="ECO:0000256" key="2">
    <source>
        <dbReference type="ARBA" id="ARBA00007885"/>
    </source>
</evidence>
<dbReference type="RefSeq" id="XP_008324293.1">
    <property type="nucleotide sequence ID" value="XM_008326071.2"/>
</dbReference>
<evidence type="ECO:0000256" key="11">
    <source>
        <dbReference type="ARBA" id="ARBA00023157"/>
    </source>
</evidence>
<keyword evidence="6 16" id="KW-0732">Signal</keyword>
<evidence type="ECO:0000259" key="17">
    <source>
        <dbReference type="PROSITE" id="PS50853"/>
    </source>
</evidence>
<evidence type="ECO:0000256" key="5">
    <source>
        <dbReference type="ARBA" id="ARBA00022723"/>
    </source>
</evidence>
<evidence type="ECO:0000256" key="8">
    <source>
        <dbReference type="ARBA" id="ARBA00022833"/>
    </source>
</evidence>
<dbReference type="STRING" id="244447.ENSCSEP00000030947"/>
<dbReference type="CTD" id="407651"/>
<dbReference type="InterPro" id="IPR013783">
    <property type="entry name" value="Ig-like_fold"/>
</dbReference>
<protein>
    <recommendedName>
        <fullName evidence="3">Prolactin receptor</fullName>
    </recommendedName>
</protein>
<feature type="signal peptide" evidence="16">
    <location>
        <begin position="1"/>
        <end position="21"/>
    </location>
</feature>
<organism evidence="18 19">
    <name type="scientific">Cynoglossus semilaevis</name>
    <name type="common">Tongue sole</name>
    <dbReference type="NCBI Taxonomy" id="244447"/>
    <lineage>
        <taxon>Eukaryota</taxon>
        <taxon>Metazoa</taxon>
        <taxon>Chordata</taxon>
        <taxon>Craniata</taxon>
        <taxon>Vertebrata</taxon>
        <taxon>Euteleostomi</taxon>
        <taxon>Actinopterygii</taxon>
        <taxon>Neopterygii</taxon>
        <taxon>Teleostei</taxon>
        <taxon>Neoteleostei</taxon>
        <taxon>Acanthomorphata</taxon>
        <taxon>Carangaria</taxon>
        <taxon>Pleuronectiformes</taxon>
        <taxon>Pleuronectoidei</taxon>
        <taxon>Cynoglossidae</taxon>
        <taxon>Cynoglossinae</taxon>
        <taxon>Cynoglossus</taxon>
    </lineage>
</organism>
<keyword evidence="12" id="KW-0675">Receptor</keyword>
<keyword evidence="9 15" id="KW-1133">Transmembrane helix</keyword>
<evidence type="ECO:0000256" key="9">
    <source>
        <dbReference type="ARBA" id="ARBA00022989"/>
    </source>
</evidence>
<keyword evidence="4 15" id="KW-0812">Transmembrane</keyword>
<dbReference type="GO" id="GO:0004896">
    <property type="term" value="F:cytokine receptor activity"/>
    <property type="evidence" value="ECO:0007669"/>
    <property type="project" value="TreeGrafter"/>
</dbReference>
<evidence type="ECO:0000256" key="15">
    <source>
        <dbReference type="SAM" id="Phobius"/>
    </source>
</evidence>
<name>A0A3P8WWL9_CYNSE</name>